<evidence type="ECO:0000259" key="10">
    <source>
        <dbReference type="Pfam" id="PF00712"/>
    </source>
</evidence>
<dbReference type="InterPro" id="IPR022637">
    <property type="entry name" value="DNA_polIII_beta_cen"/>
</dbReference>
<dbReference type="Pfam" id="PF00712">
    <property type="entry name" value="DNA_pol3_beta"/>
    <property type="match status" value="1"/>
</dbReference>
<evidence type="ECO:0000256" key="8">
    <source>
        <dbReference type="ARBA" id="ARBA00023125"/>
    </source>
</evidence>
<evidence type="ECO:0000256" key="2">
    <source>
        <dbReference type="ARBA" id="ARBA00010752"/>
    </source>
</evidence>
<dbReference type="OrthoDB" id="8421503at2"/>
<organism evidence="13 14">
    <name type="scientific">Trichormus variabilis SAG 1403-4b</name>
    <dbReference type="NCBI Taxonomy" id="447716"/>
    <lineage>
        <taxon>Bacteria</taxon>
        <taxon>Bacillati</taxon>
        <taxon>Cyanobacteriota</taxon>
        <taxon>Cyanophyceae</taxon>
        <taxon>Nostocales</taxon>
        <taxon>Nostocaceae</taxon>
        <taxon>Trichormus</taxon>
    </lineage>
</organism>
<dbReference type="Gene3D" id="3.10.150.10">
    <property type="entry name" value="DNA Polymerase III, subunit A, domain 2"/>
    <property type="match status" value="1"/>
</dbReference>
<keyword evidence="8" id="KW-0238">DNA-binding</keyword>
<dbReference type="Pfam" id="PF02767">
    <property type="entry name" value="DNA_pol3_beta_2"/>
    <property type="match status" value="1"/>
</dbReference>
<keyword evidence="3" id="KW-0963">Cytoplasm</keyword>
<dbReference type="EMBL" id="RSCM01000013">
    <property type="protein sequence ID" value="RUS94533.1"/>
    <property type="molecule type" value="Genomic_DNA"/>
</dbReference>
<evidence type="ECO:0000256" key="1">
    <source>
        <dbReference type="ARBA" id="ARBA00004496"/>
    </source>
</evidence>
<dbReference type="PANTHER" id="PTHR30478:SF0">
    <property type="entry name" value="BETA SLIDING CLAMP"/>
    <property type="match status" value="1"/>
</dbReference>
<feature type="domain" description="DNA polymerase III beta sliding clamp central" evidence="11">
    <location>
        <begin position="129"/>
        <end position="256"/>
    </location>
</feature>
<evidence type="ECO:0000256" key="9">
    <source>
        <dbReference type="SAM" id="MobiDB-lite"/>
    </source>
</evidence>
<evidence type="ECO:0000313" key="13">
    <source>
        <dbReference type="EMBL" id="RUS94533.1"/>
    </source>
</evidence>
<gene>
    <name evidence="13" type="primary">dnaN</name>
    <name evidence="13" type="ORF">DSM107003_36620</name>
</gene>
<proteinExistence type="inferred from homology"/>
<dbReference type="InterPro" id="IPR022634">
    <property type="entry name" value="DNA_polIII_beta_N"/>
</dbReference>
<name>A0A3S1CLG4_ANAVA</name>
<keyword evidence="14" id="KW-1185">Reference proteome</keyword>
<evidence type="ECO:0000256" key="4">
    <source>
        <dbReference type="ARBA" id="ARBA00022679"/>
    </source>
</evidence>
<keyword evidence="7" id="KW-0239">DNA-directed DNA polymerase</keyword>
<dbReference type="InterPro" id="IPR022635">
    <property type="entry name" value="DNA_polIII_beta_C"/>
</dbReference>
<feature type="compositionally biased region" description="Basic residues" evidence="9">
    <location>
        <begin position="467"/>
        <end position="477"/>
    </location>
</feature>
<evidence type="ECO:0000256" key="7">
    <source>
        <dbReference type="ARBA" id="ARBA00022932"/>
    </source>
</evidence>
<dbReference type="Proteomes" id="UP000276103">
    <property type="component" value="Unassembled WGS sequence"/>
</dbReference>
<evidence type="ECO:0000259" key="12">
    <source>
        <dbReference type="Pfam" id="PF02768"/>
    </source>
</evidence>
<keyword evidence="4" id="KW-0808">Transferase</keyword>
<feature type="region of interest" description="Disordered" evidence="9">
    <location>
        <begin position="424"/>
        <end position="477"/>
    </location>
</feature>
<comment type="subcellular location">
    <subcellularLocation>
        <location evidence="1">Cytoplasm</location>
    </subcellularLocation>
</comment>
<accession>A0A3S1CLG4</accession>
<dbReference type="Gene3D" id="3.70.10.10">
    <property type="match status" value="1"/>
</dbReference>
<dbReference type="GO" id="GO:0005737">
    <property type="term" value="C:cytoplasm"/>
    <property type="evidence" value="ECO:0007669"/>
    <property type="project" value="UniProtKB-SubCell"/>
</dbReference>
<protein>
    <submittedName>
        <fullName evidence="13">DNA polymerase III subunit beta</fullName>
    </submittedName>
</protein>
<comment type="similarity">
    <text evidence="2">Belongs to the beta sliding clamp family.</text>
</comment>
<evidence type="ECO:0000313" key="14">
    <source>
        <dbReference type="Proteomes" id="UP000276103"/>
    </source>
</evidence>
<feature type="domain" description="DNA polymerase III beta sliding clamp N-terminal" evidence="10">
    <location>
        <begin position="1"/>
        <end position="120"/>
    </location>
</feature>
<evidence type="ECO:0000256" key="6">
    <source>
        <dbReference type="ARBA" id="ARBA00022705"/>
    </source>
</evidence>
<dbReference type="NCBIfam" id="TIGR00663">
    <property type="entry name" value="dnan"/>
    <property type="match status" value="1"/>
</dbReference>
<dbReference type="AlphaFoldDB" id="A0A3S1CLG4"/>
<comment type="caution">
    <text evidence="13">The sequence shown here is derived from an EMBL/GenBank/DDBJ whole genome shotgun (WGS) entry which is preliminary data.</text>
</comment>
<dbReference type="GO" id="GO:0009360">
    <property type="term" value="C:DNA polymerase III complex"/>
    <property type="evidence" value="ECO:0007669"/>
    <property type="project" value="InterPro"/>
</dbReference>
<dbReference type="CDD" id="cd00140">
    <property type="entry name" value="beta_clamp"/>
    <property type="match status" value="1"/>
</dbReference>
<dbReference type="GO" id="GO:0006271">
    <property type="term" value="P:DNA strand elongation involved in DNA replication"/>
    <property type="evidence" value="ECO:0007669"/>
    <property type="project" value="TreeGrafter"/>
</dbReference>
<dbReference type="GO" id="GO:0003887">
    <property type="term" value="F:DNA-directed DNA polymerase activity"/>
    <property type="evidence" value="ECO:0007669"/>
    <property type="project" value="UniProtKB-KW"/>
</dbReference>
<dbReference type="GO" id="GO:0003677">
    <property type="term" value="F:DNA binding"/>
    <property type="evidence" value="ECO:0007669"/>
    <property type="project" value="UniProtKB-KW"/>
</dbReference>
<dbReference type="PANTHER" id="PTHR30478">
    <property type="entry name" value="DNA POLYMERASE III SUBUNIT BETA"/>
    <property type="match status" value="1"/>
</dbReference>
<feature type="domain" description="DNA polymerase III beta sliding clamp C-terminal" evidence="12">
    <location>
        <begin position="259"/>
        <end position="378"/>
    </location>
</feature>
<keyword evidence="5" id="KW-0548">Nucleotidyltransferase</keyword>
<dbReference type="GO" id="GO:0008408">
    <property type="term" value="F:3'-5' exonuclease activity"/>
    <property type="evidence" value="ECO:0007669"/>
    <property type="project" value="InterPro"/>
</dbReference>
<dbReference type="RefSeq" id="WP_127055523.1">
    <property type="nucleotide sequence ID" value="NZ_RSCM01000013.1"/>
</dbReference>
<reference evidence="13 14" key="1">
    <citation type="journal article" date="2019" name="Genome Biol. Evol.">
        <title>Day and night: Metabolic profiles and evolutionary relationships of six axenic non-marine cyanobacteria.</title>
        <authorList>
            <person name="Will S.E."/>
            <person name="Henke P."/>
            <person name="Boedeker C."/>
            <person name="Huang S."/>
            <person name="Brinkmann H."/>
            <person name="Rohde M."/>
            <person name="Jarek M."/>
            <person name="Friedl T."/>
            <person name="Seufert S."/>
            <person name="Schumacher M."/>
            <person name="Overmann J."/>
            <person name="Neumann-Schaal M."/>
            <person name="Petersen J."/>
        </authorList>
    </citation>
    <scope>NUCLEOTIDE SEQUENCE [LARGE SCALE GENOMIC DNA]</scope>
    <source>
        <strain evidence="13 14">SAG 1403-4b</strain>
    </source>
</reference>
<feature type="compositionally biased region" description="Polar residues" evidence="9">
    <location>
        <begin position="438"/>
        <end position="466"/>
    </location>
</feature>
<dbReference type="SUPFAM" id="SSF55979">
    <property type="entry name" value="DNA clamp"/>
    <property type="match status" value="3"/>
</dbReference>
<dbReference type="InterPro" id="IPR046938">
    <property type="entry name" value="DNA_clamp_sf"/>
</dbReference>
<dbReference type="SMART" id="SM00480">
    <property type="entry name" value="POL3Bc"/>
    <property type="match status" value="1"/>
</dbReference>
<evidence type="ECO:0000256" key="5">
    <source>
        <dbReference type="ARBA" id="ARBA00022695"/>
    </source>
</evidence>
<dbReference type="Pfam" id="PF02768">
    <property type="entry name" value="DNA_pol3_beta_3"/>
    <property type="match status" value="1"/>
</dbReference>
<evidence type="ECO:0000259" key="11">
    <source>
        <dbReference type="Pfam" id="PF02767"/>
    </source>
</evidence>
<sequence>MKFTISQKDLSDTLNLVSYAVPNKPHHPILNNILLVADKHEQEILVTAFDLSLGIRVQCKSRIELEGKIALPAKLFTQVISSLPKQDITLEIVDNAAIITHSCGKCRIQTVSPQEFPSLPEIEGKNITLPAIKLLQALEATLFAASHDENKQVLAGVHFQFTNSSWEAAATDGHRLAVVSGTIETDEQLTETTQSDVDSNTVEITIPQPTLIELQKILGSVGDNSECTINIDNGIAVFTLPNIQITTRLLEGDYPKYSSLIPQQFQHQFIVDRKLLDHALKRVGIVADQKNKIVKIICDYQHQQATLSTESSDIAGAVESLNIKTQDDYQQQLVMGFNIKYMEQALKFLPTNEVLININQTTTPVVITPVDGILNQLILVMPVQLINNNSTTMEEDTSDDNEEVIVTENISSETEVNEEINVAAEGGNTEEDVKEKNNLMNTDSSPQKNTANTKTNSQTSANSTPKTRGRKKKVAAA</sequence>
<dbReference type="InterPro" id="IPR001001">
    <property type="entry name" value="DNA_polIII_beta"/>
</dbReference>
<keyword evidence="6" id="KW-0235">DNA replication</keyword>
<evidence type="ECO:0000256" key="3">
    <source>
        <dbReference type="ARBA" id="ARBA00022490"/>
    </source>
</evidence>